<organism evidence="1 2">
    <name type="scientific">Aspergillus costaricaensis CBS 115574</name>
    <dbReference type="NCBI Taxonomy" id="1448317"/>
    <lineage>
        <taxon>Eukaryota</taxon>
        <taxon>Fungi</taxon>
        <taxon>Dikarya</taxon>
        <taxon>Ascomycota</taxon>
        <taxon>Pezizomycotina</taxon>
        <taxon>Eurotiomycetes</taxon>
        <taxon>Eurotiomycetidae</taxon>
        <taxon>Eurotiales</taxon>
        <taxon>Aspergillaceae</taxon>
        <taxon>Aspergillus</taxon>
        <taxon>Aspergillus subgen. Circumdati</taxon>
    </lineage>
</organism>
<accession>A0ACD1IK58</accession>
<name>A0ACD1IK58_9EURO</name>
<proteinExistence type="predicted"/>
<gene>
    <name evidence="1" type="ORF">BO79DRAFT_83062</name>
</gene>
<evidence type="ECO:0000313" key="1">
    <source>
        <dbReference type="EMBL" id="RAK91008.1"/>
    </source>
</evidence>
<sequence>MLRYTRASRISQPSHGVPGKIIRAEQAIHARPAVIEQLQAPRLISTSSHPPENTSDPPLHLVLTFASLSLLPPPPPPLPTLQICRISPSVPPFLLLQGLLRILLLLLKSSHILGFGWYPPSGCVWSGSLLYLVPVLCHPVSLVRRPAPPADLTAHFRSTGFCEQVHQSLLHLIFFSPSLSRLSPAFIWTVSRLKVLLPACAPSRLTLWKSPKILSLLLSQLPYASEWATLAFLVGDHRDTFALRCPILRQRYPPLRQLA</sequence>
<keyword evidence="2" id="KW-1185">Reference proteome</keyword>
<evidence type="ECO:0000313" key="2">
    <source>
        <dbReference type="Proteomes" id="UP000249748"/>
    </source>
</evidence>
<protein>
    <submittedName>
        <fullName evidence="1">Uncharacterized protein</fullName>
    </submittedName>
</protein>
<dbReference type="EMBL" id="KZ824543">
    <property type="protein sequence ID" value="RAK91008.1"/>
    <property type="molecule type" value="Genomic_DNA"/>
</dbReference>
<reference evidence="1" key="1">
    <citation type="submission" date="2018-02" db="EMBL/GenBank/DDBJ databases">
        <title>The genomes of Aspergillus section Nigri reveals drivers in fungal speciation.</title>
        <authorList>
            <consortium name="DOE Joint Genome Institute"/>
            <person name="Vesth T.C."/>
            <person name="Nybo J."/>
            <person name="Theobald S."/>
            <person name="Brandl J."/>
            <person name="Frisvad J.C."/>
            <person name="Nielsen K.F."/>
            <person name="Lyhne E.K."/>
            <person name="Kogle M.E."/>
            <person name="Kuo A."/>
            <person name="Riley R."/>
            <person name="Clum A."/>
            <person name="Nolan M."/>
            <person name="Lipzen A."/>
            <person name="Salamov A."/>
            <person name="Henrissat B."/>
            <person name="Wiebenga A."/>
            <person name="De vries R.P."/>
            <person name="Grigoriev I.V."/>
            <person name="Mortensen U.H."/>
            <person name="Andersen M.R."/>
            <person name="Baker S.E."/>
        </authorList>
    </citation>
    <scope>NUCLEOTIDE SEQUENCE</scope>
    <source>
        <strain evidence="1">CBS 115574</strain>
    </source>
</reference>
<dbReference type="Proteomes" id="UP000249748">
    <property type="component" value="Unassembled WGS sequence"/>
</dbReference>